<keyword evidence="3" id="KW-1185">Reference proteome</keyword>
<keyword evidence="1" id="KW-0472">Membrane</keyword>
<feature type="transmembrane region" description="Helical" evidence="1">
    <location>
        <begin position="65"/>
        <end position="86"/>
    </location>
</feature>
<evidence type="ECO:0000256" key="1">
    <source>
        <dbReference type="SAM" id="Phobius"/>
    </source>
</evidence>
<reference evidence="2" key="1">
    <citation type="submission" date="2023-03" db="EMBL/GenBank/DDBJ databases">
        <title>Emydomyces testavorans Genome Sequence.</title>
        <authorList>
            <person name="Hoyer L."/>
        </authorList>
    </citation>
    <scope>NUCLEOTIDE SEQUENCE</scope>
    <source>
        <strain evidence="2">16-2883</strain>
    </source>
</reference>
<dbReference type="EMBL" id="CP120627">
    <property type="protein sequence ID" value="WEW56756.1"/>
    <property type="molecule type" value="Genomic_DNA"/>
</dbReference>
<evidence type="ECO:0000313" key="2">
    <source>
        <dbReference type="EMBL" id="WEW56756.1"/>
    </source>
</evidence>
<dbReference type="AlphaFoldDB" id="A0AAF0IHK9"/>
<organism evidence="2 3">
    <name type="scientific">Emydomyces testavorans</name>
    <dbReference type="NCBI Taxonomy" id="2070801"/>
    <lineage>
        <taxon>Eukaryota</taxon>
        <taxon>Fungi</taxon>
        <taxon>Dikarya</taxon>
        <taxon>Ascomycota</taxon>
        <taxon>Pezizomycotina</taxon>
        <taxon>Eurotiomycetes</taxon>
        <taxon>Eurotiomycetidae</taxon>
        <taxon>Onygenales</taxon>
        <taxon>Nannizziopsiaceae</taxon>
        <taxon>Emydomyces</taxon>
    </lineage>
</organism>
<accession>A0AAF0IHK9</accession>
<dbReference type="Proteomes" id="UP001219355">
    <property type="component" value="Chromosome 1"/>
</dbReference>
<evidence type="ECO:0000313" key="3">
    <source>
        <dbReference type="Proteomes" id="UP001219355"/>
    </source>
</evidence>
<name>A0AAF0IHK9_9EURO</name>
<keyword evidence="1" id="KW-1133">Transmembrane helix</keyword>
<sequence>MAEEKSELIVVAEQLLKKSIKIMQNLTAIAFTENSVLCESVKTIFMVEENNEEEEKEKEDSKKQIVMCVYNCMISVIMTAVFLMSAQQAFFQILILTHQQFTAAAKASSALMTAMAAFTDLYMKKVGLEGVESIDEKIGAANSNNEKERVAGGADSVIENLVHQHE</sequence>
<keyword evidence="1" id="KW-0812">Transmembrane</keyword>
<gene>
    <name evidence="2" type="ORF">PRK78_002207</name>
</gene>
<protein>
    <submittedName>
        <fullName evidence="2">Uncharacterized protein</fullName>
    </submittedName>
</protein>
<proteinExistence type="predicted"/>